<keyword evidence="1" id="KW-0732">Signal</keyword>
<feature type="signal peptide" evidence="1">
    <location>
        <begin position="1"/>
        <end position="31"/>
    </location>
</feature>
<dbReference type="Pfam" id="PF22967">
    <property type="entry name" value="Ig_NUP210_1st"/>
    <property type="match status" value="1"/>
</dbReference>
<keyword evidence="5" id="KW-1185">Reference proteome</keyword>
<protein>
    <submittedName>
        <fullName evidence="4">Uncharacterized protein</fullName>
    </submittedName>
</protein>
<dbReference type="Proteomes" id="UP000825935">
    <property type="component" value="Chromosome 3"/>
</dbReference>
<evidence type="ECO:0000259" key="2">
    <source>
        <dbReference type="Pfam" id="PF22967"/>
    </source>
</evidence>
<dbReference type="Pfam" id="PF22969">
    <property type="entry name" value="Ig_NUP210_2nd"/>
    <property type="match status" value="1"/>
</dbReference>
<proteinExistence type="predicted"/>
<feature type="domain" description="NUP210 Ig-like" evidence="2">
    <location>
        <begin position="38"/>
        <end position="124"/>
    </location>
</feature>
<name>A0A8T2V0D1_CERRI</name>
<feature type="chain" id="PRO_5035838976" evidence="1">
    <location>
        <begin position="32"/>
        <end position="297"/>
    </location>
</feature>
<accession>A0A8T2V0D1</accession>
<evidence type="ECO:0000259" key="3">
    <source>
        <dbReference type="Pfam" id="PF22969"/>
    </source>
</evidence>
<comment type="caution">
    <text evidence="4">The sequence shown here is derived from an EMBL/GenBank/DDBJ whole genome shotgun (WGS) entry which is preliminary data.</text>
</comment>
<feature type="domain" description="NUP210 Ig-like" evidence="3">
    <location>
        <begin position="145"/>
        <end position="242"/>
    </location>
</feature>
<evidence type="ECO:0000313" key="5">
    <source>
        <dbReference type="Proteomes" id="UP000825935"/>
    </source>
</evidence>
<dbReference type="PANTHER" id="PTHR23019">
    <property type="entry name" value="NUCLEAR PORE MEMBRANE GLYCOPROTEIN GP210-RELATED"/>
    <property type="match status" value="1"/>
</dbReference>
<organism evidence="4 5">
    <name type="scientific">Ceratopteris richardii</name>
    <name type="common">Triangle waterfern</name>
    <dbReference type="NCBI Taxonomy" id="49495"/>
    <lineage>
        <taxon>Eukaryota</taxon>
        <taxon>Viridiplantae</taxon>
        <taxon>Streptophyta</taxon>
        <taxon>Embryophyta</taxon>
        <taxon>Tracheophyta</taxon>
        <taxon>Polypodiopsida</taxon>
        <taxon>Polypodiidae</taxon>
        <taxon>Polypodiales</taxon>
        <taxon>Pteridineae</taxon>
        <taxon>Pteridaceae</taxon>
        <taxon>Parkerioideae</taxon>
        <taxon>Ceratopteris</taxon>
    </lineage>
</organism>
<dbReference type="OrthoDB" id="361283at2759"/>
<gene>
    <name evidence="4" type="ORF">KP509_03G060200</name>
</gene>
<dbReference type="PANTHER" id="PTHR23019:SF0">
    <property type="entry name" value="NUCLEAR PORE MEMBRANE GLYCOPROTEIN 210"/>
    <property type="match status" value="1"/>
</dbReference>
<dbReference type="InterPro" id="IPR055097">
    <property type="entry name" value="Ig_NUP210_2nd"/>
</dbReference>
<evidence type="ECO:0000256" key="1">
    <source>
        <dbReference type="SAM" id="SignalP"/>
    </source>
</evidence>
<sequence>MESIAAVFFSFRLRILCFLCFLSAKPGLVLALLEGPHINTLNLLLPPRATRPVRYTLQGSGGCFTWTWDHHDIIHVQPEYNDTKGCSRSAVVTSIAPYEGRRVTAVYAKDKFTGQMIRCEVFVDKLAKIHISHHSLKLDLDGLGTLRVHAFDMEDNMFSSLVGMQFSWKLLPPDANTRTSSHALMHVPLKNTPLSDCGCICGDIETQIELEDQGIGSDLLVVRGTNVGQERVLVNLVEPNLESLGDEIVLTVAEAISIEPPSPLYVLVDTRIQYVLKTLRYKHPAGRVLRILVHTVC</sequence>
<dbReference type="AlphaFoldDB" id="A0A8T2V0D1"/>
<dbReference type="InterPro" id="IPR045197">
    <property type="entry name" value="NUP210-like"/>
</dbReference>
<evidence type="ECO:0000313" key="4">
    <source>
        <dbReference type="EMBL" id="KAH7441877.1"/>
    </source>
</evidence>
<dbReference type="InterPro" id="IPR055096">
    <property type="entry name" value="Ig_NUP210_1st"/>
</dbReference>
<dbReference type="EMBL" id="CM035408">
    <property type="protein sequence ID" value="KAH7441877.1"/>
    <property type="molecule type" value="Genomic_DNA"/>
</dbReference>
<reference evidence="4" key="1">
    <citation type="submission" date="2021-08" db="EMBL/GenBank/DDBJ databases">
        <title>WGS assembly of Ceratopteris richardii.</title>
        <authorList>
            <person name="Marchant D.B."/>
            <person name="Chen G."/>
            <person name="Jenkins J."/>
            <person name="Shu S."/>
            <person name="Leebens-Mack J."/>
            <person name="Grimwood J."/>
            <person name="Schmutz J."/>
            <person name="Soltis P."/>
            <person name="Soltis D."/>
            <person name="Chen Z.-H."/>
        </authorList>
    </citation>
    <scope>NUCLEOTIDE SEQUENCE</scope>
    <source>
        <strain evidence="4">Whitten #5841</strain>
        <tissue evidence="4">Leaf</tissue>
    </source>
</reference>